<protein>
    <recommendedName>
        <fullName evidence="2">DUF6589 domain-containing protein</fullName>
    </recommendedName>
</protein>
<feature type="domain" description="DUF6589" evidence="2">
    <location>
        <begin position="112"/>
        <end position="539"/>
    </location>
</feature>
<sequence length="645" mass="73378">MGVWLVANAASSYIFTVLGRMGLCVSYTTTRNLLDGLSQSTRKVIQEKAKWRTFLLIYDNINRMLHVWDPEFGDKDVMDSGTAATFVELQDCDVQKALDADVLETARAKQMRKSLDIDVLYGRIKHDHLLDVMAVHTLSFLVQHVPSIIHMQEHLTLRLQTSLAIHCMWKGRKTNIYPSATSDHDEGSTGGNQKVLDDLMLRQLSLDKEEIPKLLTIVGGDQSTVEKVRMLKRFLSSCPHGYARYGWVLPLIQLWHMGWADLERILSTHWSKKNSASDISTFHFMNEKLGRKVKNVKRPDFYPAQALVFDTLQAEVLDCWQEVLDTNNLILYFDQNPKSVEDLLALAKKIVYMYMSTIGSQEACLRKNESDQFKAGSVWMNSGPKATAGDQVLGNTILRMRDSMLHYEFQCAVADGDIGRAMNIMAVWTFMFCGSGKSKYTNELLEIACNFEYEYSDALQEAILNNWLCNLTGLDGCWFPMDLLQEHNIKQLKVMSNERVSSFGSNYFKNVIAYNVRNFLEVKELLQVATGLAKKNGAHRRKKKVIGLKLLAQTMREHQLHRYREGRTYGHVAKDDFATGYCTLDGTTRISDFVKRTSTDTSDVHGIDEDSSMDEPGEGDDEIEVDEMLDIDDKIDNGNLSLEQE</sequence>
<dbReference type="InterPro" id="IPR046496">
    <property type="entry name" value="DUF6589"/>
</dbReference>
<evidence type="ECO:0000313" key="3">
    <source>
        <dbReference type="EMBL" id="THH01002.1"/>
    </source>
</evidence>
<comment type="caution">
    <text evidence="3">The sequence shown here is derived from an EMBL/GenBank/DDBJ whole genome shotgun (WGS) entry which is preliminary data.</text>
</comment>
<proteinExistence type="predicted"/>
<dbReference type="Pfam" id="PF20231">
    <property type="entry name" value="DUF6589"/>
    <property type="match status" value="1"/>
</dbReference>
<organism evidence="3 4">
    <name type="scientific">Hermanssonia centrifuga</name>
    <dbReference type="NCBI Taxonomy" id="98765"/>
    <lineage>
        <taxon>Eukaryota</taxon>
        <taxon>Fungi</taxon>
        <taxon>Dikarya</taxon>
        <taxon>Basidiomycota</taxon>
        <taxon>Agaricomycotina</taxon>
        <taxon>Agaricomycetes</taxon>
        <taxon>Polyporales</taxon>
        <taxon>Meruliaceae</taxon>
        <taxon>Hermanssonia</taxon>
    </lineage>
</organism>
<dbReference type="AlphaFoldDB" id="A0A4S4KQV5"/>
<feature type="region of interest" description="Disordered" evidence="1">
    <location>
        <begin position="600"/>
        <end position="622"/>
    </location>
</feature>
<reference evidence="3 4" key="1">
    <citation type="submission" date="2019-02" db="EMBL/GenBank/DDBJ databases">
        <title>Genome sequencing of the rare red list fungi Phlebia centrifuga.</title>
        <authorList>
            <person name="Buettner E."/>
            <person name="Kellner H."/>
        </authorList>
    </citation>
    <scope>NUCLEOTIDE SEQUENCE [LARGE SCALE GENOMIC DNA]</scope>
    <source>
        <strain evidence="3 4">DSM 108282</strain>
    </source>
</reference>
<evidence type="ECO:0000256" key="1">
    <source>
        <dbReference type="SAM" id="MobiDB-lite"/>
    </source>
</evidence>
<dbReference type="EMBL" id="SGPJ01000034">
    <property type="protein sequence ID" value="THH01002.1"/>
    <property type="molecule type" value="Genomic_DNA"/>
</dbReference>
<keyword evidence="4" id="KW-1185">Reference proteome</keyword>
<evidence type="ECO:0000313" key="4">
    <source>
        <dbReference type="Proteomes" id="UP000309038"/>
    </source>
</evidence>
<feature type="compositionally biased region" description="Acidic residues" evidence="1">
    <location>
        <begin position="609"/>
        <end position="622"/>
    </location>
</feature>
<name>A0A4S4KQV5_9APHY</name>
<gene>
    <name evidence="3" type="ORF">EW026_g1593</name>
</gene>
<evidence type="ECO:0000259" key="2">
    <source>
        <dbReference type="Pfam" id="PF20231"/>
    </source>
</evidence>
<accession>A0A4S4KQV5</accession>
<dbReference type="Proteomes" id="UP000309038">
    <property type="component" value="Unassembled WGS sequence"/>
</dbReference>